<reference evidence="1" key="1">
    <citation type="journal article" date="2020" name="BMC Genomics">
        <title>Correction to: Identification and distribution of gene clusters required for synthesis of sphingolipid metabolism inhibitors in diverse species of the filamentous fungus Fusarium.</title>
        <authorList>
            <person name="Kim H.S."/>
            <person name="Lohmar J.M."/>
            <person name="Busman M."/>
            <person name="Brown D.W."/>
            <person name="Naumann T.A."/>
            <person name="Divon H.H."/>
            <person name="Lysoe E."/>
            <person name="Uhlig S."/>
            <person name="Proctor R.H."/>
        </authorList>
    </citation>
    <scope>NUCLEOTIDE SEQUENCE</scope>
    <source>
        <strain evidence="1">NRRL 22465</strain>
    </source>
</reference>
<evidence type="ECO:0000313" key="1">
    <source>
        <dbReference type="EMBL" id="KAF4984518.1"/>
    </source>
</evidence>
<protein>
    <submittedName>
        <fullName evidence="1">Uncharacterized protein</fullName>
    </submittedName>
</protein>
<sequence>MAESLPCPSWIWSNNSNVHVAKDRSWFGDDYTPLKSTVGSLMVDIHTPVIGIGTVELPVKRSPRATGPRSHGILRLRNVLHIPTSICNIIGSPIEDEYYIITCPSTQDIMGTIRDKQDRVAAYFKPGDKFFEVRLSGPPVGPRVGPTPFDPSRMYMINVRWPDSEREKWKASHAGKGPQLLSTEEKQWLKRHWGSEFKFLASYGLSIYKEDDREEGRATLRAIIAASDKDYTSDSYPLML</sequence>
<name>A0A8H4UUZ0_9HYPO</name>
<dbReference type="AlphaFoldDB" id="A0A8H4UUZ0"/>
<organism evidence="1 2">
    <name type="scientific">Fusarium zealandicum</name>
    <dbReference type="NCBI Taxonomy" id="1053134"/>
    <lineage>
        <taxon>Eukaryota</taxon>
        <taxon>Fungi</taxon>
        <taxon>Dikarya</taxon>
        <taxon>Ascomycota</taxon>
        <taxon>Pezizomycotina</taxon>
        <taxon>Sordariomycetes</taxon>
        <taxon>Hypocreomycetidae</taxon>
        <taxon>Hypocreales</taxon>
        <taxon>Nectriaceae</taxon>
        <taxon>Fusarium</taxon>
        <taxon>Fusarium staphyleae species complex</taxon>
    </lineage>
</organism>
<evidence type="ECO:0000313" key="2">
    <source>
        <dbReference type="Proteomes" id="UP000635477"/>
    </source>
</evidence>
<proteinExistence type="predicted"/>
<reference evidence="1" key="2">
    <citation type="submission" date="2020-05" db="EMBL/GenBank/DDBJ databases">
        <authorList>
            <person name="Kim H.-S."/>
            <person name="Proctor R.H."/>
            <person name="Brown D.W."/>
        </authorList>
    </citation>
    <scope>NUCLEOTIDE SEQUENCE</scope>
    <source>
        <strain evidence="1">NRRL 22465</strain>
    </source>
</reference>
<dbReference type="EMBL" id="JABEYC010000016">
    <property type="protein sequence ID" value="KAF4984518.1"/>
    <property type="molecule type" value="Genomic_DNA"/>
</dbReference>
<dbReference type="OrthoDB" id="4232400at2759"/>
<accession>A0A8H4UUZ0</accession>
<dbReference type="PANTHER" id="PTHR40628:SF1">
    <property type="entry name" value="CHROMO DOMAIN-CONTAINING PROTEIN"/>
    <property type="match status" value="1"/>
</dbReference>
<keyword evidence="2" id="KW-1185">Reference proteome</keyword>
<comment type="caution">
    <text evidence="1">The sequence shown here is derived from an EMBL/GenBank/DDBJ whole genome shotgun (WGS) entry which is preliminary data.</text>
</comment>
<dbReference type="Proteomes" id="UP000635477">
    <property type="component" value="Unassembled WGS sequence"/>
</dbReference>
<gene>
    <name evidence="1" type="ORF">FZEAL_314</name>
</gene>
<dbReference type="PANTHER" id="PTHR40628">
    <property type="entry name" value="CHROMO DOMAIN-CONTAINING PROTEIN"/>
    <property type="match status" value="1"/>
</dbReference>